<dbReference type="InterPro" id="IPR038769">
    <property type="entry name" value="MTC4"/>
</dbReference>
<evidence type="ECO:0000313" key="2">
    <source>
        <dbReference type="EMBL" id="CAK7908419.1"/>
    </source>
</evidence>
<evidence type="ECO:0000256" key="1">
    <source>
        <dbReference type="SAM" id="MobiDB-lite"/>
    </source>
</evidence>
<dbReference type="Proteomes" id="UP001497600">
    <property type="component" value="Chromosome E"/>
</dbReference>
<keyword evidence="3" id="KW-1185">Reference proteome</keyword>
<dbReference type="PANTHER" id="PTHR38426">
    <property type="entry name" value="MAINTENANCE OF TELOMERE CAPPING PROTEIN 4"/>
    <property type="match status" value="1"/>
</dbReference>
<feature type="compositionally biased region" description="Basic and acidic residues" evidence="1">
    <location>
        <begin position="558"/>
        <end position="567"/>
    </location>
</feature>
<dbReference type="EMBL" id="OZ004257">
    <property type="protein sequence ID" value="CAK7908419.1"/>
    <property type="molecule type" value="Genomic_DNA"/>
</dbReference>
<sequence length="864" mass="97391">MRNSSIDMSSGEDPASLVLPRSKGSGTSAGSTGPANSPLSPLRLSSGPDDSKVKTPKRELLGPSRRIEDDKKYQAKLISPKSAKSIPVVPHIEDFKADLVLEESLLPKEKGLKFKVDSPKEESQQETSNESSQILMETDKEKLKLISNMAELLLNNRRVLRADYNIVDSNLKTEDSKDHYEGRSQPIVVSSATRVRADKVKSMLGLHYLYMQRCYDHGQNGQSPHALVDGVYNPLQTIRNRKLRAKYHENPKSLSIKTIPLASNMFSSRNNQRNKDPRKQWKMIWAVELHEVISDMKWQALHWNELVGPKGELWFPPTADSSNRLSVLSPKKLKSKRLHDKLFSSEDEISHQDSGRKSGGSGSSDLGLNISKSKINSQASLNPSDGDEVHNYHFSSSRLGRGKKKNRLSGKLRSRSKMKHMVEEVSSEDQSHVEEDKLGYGSLLKDRIFKKIKRSDSDSSSDEHGFVLEHLQEEDDDGEYVGYDEDDDDDDDEINRDVALTKGNYNDVNEGVFKNERDGVEDEVEGNEIMIDPRDKTGHKNKDEDFGNPEDAAQVSRDSMEVGKSSELETNPKTSTNELTNLSSNKNENSSGSLVKHNSESSTADLDSDDQQLDPSSYNINDVAIKPIDAKDSDTSRSGELLDIKSPSPGNSAVDPLQNEEETSESLVVDDELVTIVPNYKYLNSLLSTRYFFVMNVLPEIFSSHYKQVNDLTSVDIPVTTELCVNINDEQLPSYESIYNGFVGEINTLIHLINDNYSVRIDNLLSASDRSIGEINTSLSLELRKHNERIDRLNSSMFGSTFSMEINDHKDKIMKMSDGNNKLLYFCLENLIVTLLRIVWIVVNLYKSVRFIFLFLWRIVTFFF</sequence>
<feature type="compositionally biased region" description="Basic and acidic residues" evidence="1">
    <location>
        <begin position="531"/>
        <end position="545"/>
    </location>
</feature>
<feature type="compositionally biased region" description="Acidic residues" evidence="1">
    <location>
        <begin position="472"/>
        <end position="494"/>
    </location>
</feature>
<feature type="compositionally biased region" description="Basic and acidic residues" evidence="1">
    <location>
        <begin position="628"/>
        <end position="643"/>
    </location>
</feature>
<feature type="compositionally biased region" description="Basic and acidic residues" evidence="1">
    <location>
        <begin position="49"/>
        <end position="73"/>
    </location>
</feature>
<protein>
    <recommendedName>
        <fullName evidence="4">Maintenance of telomere capping protein 4</fullName>
    </recommendedName>
</protein>
<proteinExistence type="predicted"/>
<feature type="region of interest" description="Disordered" evidence="1">
    <location>
        <begin position="344"/>
        <end position="434"/>
    </location>
</feature>
<reference evidence="2 3" key="1">
    <citation type="submission" date="2024-01" db="EMBL/GenBank/DDBJ databases">
        <authorList>
            <consortium name="Genoscope - CEA"/>
            <person name="William W."/>
        </authorList>
    </citation>
    <scope>NUCLEOTIDE SEQUENCE [LARGE SCALE GENOMIC DNA]</scope>
    <source>
        <strain evidence="2 3">29B2s-10</strain>
    </source>
</reference>
<feature type="compositionally biased region" description="Basic residues" evidence="1">
    <location>
        <begin position="400"/>
        <end position="419"/>
    </location>
</feature>
<evidence type="ECO:0000313" key="3">
    <source>
        <dbReference type="Proteomes" id="UP001497600"/>
    </source>
</evidence>
<name>A0ABP0ED12_9ASCO</name>
<dbReference type="PANTHER" id="PTHR38426:SF1">
    <property type="entry name" value="MAINTENANCE OF TELOMERE CAPPING PROTEIN 4"/>
    <property type="match status" value="1"/>
</dbReference>
<organism evidence="2 3">
    <name type="scientific">[Candida] anglica</name>
    <dbReference type="NCBI Taxonomy" id="148631"/>
    <lineage>
        <taxon>Eukaryota</taxon>
        <taxon>Fungi</taxon>
        <taxon>Dikarya</taxon>
        <taxon>Ascomycota</taxon>
        <taxon>Saccharomycotina</taxon>
        <taxon>Pichiomycetes</taxon>
        <taxon>Debaryomycetaceae</taxon>
        <taxon>Kurtzmaniella</taxon>
    </lineage>
</organism>
<evidence type="ECO:0008006" key="4">
    <source>
        <dbReference type="Google" id="ProtNLM"/>
    </source>
</evidence>
<accession>A0ABP0ED12</accession>
<feature type="compositionally biased region" description="Low complexity" evidence="1">
    <location>
        <begin position="22"/>
        <end position="48"/>
    </location>
</feature>
<feature type="region of interest" description="Disordered" evidence="1">
    <location>
        <begin position="1"/>
        <end position="78"/>
    </location>
</feature>
<feature type="compositionally biased region" description="Polar residues" evidence="1">
    <location>
        <begin position="370"/>
        <end position="383"/>
    </location>
</feature>
<gene>
    <name evidence="2" type="ORF">CAAN4_E10176</name>
</gene>
<feature type="compositionally biased region" description="Basic and acidic residues" evidence="1">
    <location>
        <begin position="344"/>
        <end position="356"/>
    </location>
</feature>
<feature type="region of interest" description="Disordered" evidence="1">
    <location>
        <begin position="469"/>
        <end position="664"/>
    </location>
</feature>
<feature type="compositionally biased region" description="Polar residues" evidence="1">
    <location>
        <begin position="568"/>
        <end position="593"/>
    </location>
</feature>